<dbReference type="OrthoDB" id="2830640at2759"/>
<accession>A0A0C9U4P0</accession>
<dbReference type="EMBL" id="KN837287">
    <property type="protein sequence ID" value="KIJ29244.1"/>
    <property type="molecule type" value="Genomic_DNA"/>
</dbReference>
<organism evidence="1 2">
    <name type="scientific">Sphaerobolus stellatus (strain SS14)</name>
    <dbReference type="NCBI Taxonomy" id="990650"/>
    <lineage>
        <taxon>Eukaryota</taxon>
        <taxon>Fungi</taxon>
        <taxon>Dikarya</taxon>
        <taxon>Basidiomycota</taxon>
        <taxon>Agaricomycotina</taxon>
        <taxon>Agaricomycetes</taxon>
        <taxon>Phallomycetidae</taxon>
        <taxon>Geastrales</taxon>
        <taxon>Sphaerobolaceae</taxon>
        <taxon>Sphaerobolus</taxon>
    </lineage>
</organism>
<dbReference type="HOGENOM" id="CLU_733977_0_0_1"/>
<gene>
    <name evidence="1" type="ORF">M422DRAFT_269429</name>
</gene>
<reference evidence="1 2" key="1">
    <citation type="submission" date="2014-06" db="EMBL/GenBank/DDBJ databases">
        <title>Evolutionary Origins and Diversification of the Mycorrhizal Mutualists.</title>
        <authorList>
            <consortium name="DOE Joint Genome Institute"/>
            <consortium name="Mycorrhizal Genomics Consortium"/>
            <person name="Kohler A."/>
            <person name="Kuo A."/>
            <person name="Nagy L.G."/>
            <person name="Floudas D."/>
            <person name="Copeland A."/>
            <person name="Barry K.W."/>
            <person name="Cichocki N."/>
            <person name="Veneault-Fourrey C."/>
            <person name="LaButti K."/>
            <person name="Lindquist E.A."/>
            <person name="Lipzen A."/>
            <person name="Lundell T."/>
            <person name="Morin E."/>
            <person name="Murat C."/>
            <person name="Riley R."/>
            <person name="Ohm R."/>
            <person name="Sun H."/>
            <person name="Tunlid A."/>
            <person name="Henrissat B."/>
            <person name="Grigoriev I.V."/>
            <person name="Hibbett D.S."/>
            <person name="Martin F."/>
        </authorList>
    </citation>
    <scope>NUCLEOTIDE SEQUENCE [LARGE SCALE GENOMIC DNA]</scope>
    <source>
        <strain evidence="1 2">SS14</strain>
    </source>
</reference>
<protein>
    <submittedName>
        <fullName evidence="1">Uncharacterized protein</fullName>
    </submittedName>
</protein>
<dbReference type="AlphaFoldDB" id="A0A0C9U4P0"/>
<evidence type="ECO:0000313" key="2">
    <source>
        <dbReference type="Proteomes" id="UP000054279"/>
    </source>
</evidence>
<name>A0A0C9U4P0_SPHS4</name>
<proteinExistence type="predicted"/>
<evidence type="ECO:0000313" key="1">
    <source>
        <dbReference type="EMBL" id="KIJ29244.1"/>
    </source>
</evidence>
<keyword evidence="2" id="KW-1185">Reference proteome</keyword>
<sequence>MWSFPSYPELDPAPPSFAFNDSGLKEVGHFDFLQLSTGHASSRHVQVDKYFGSLDEKSEELHRRIRDWDASHSRSYPIVPSETFHLKLLRLLFLEMEDVYYEGTGRRYKPPIPARICNWLNRQFSVPPVFLGHLARGVIGGTGYTANALFRKFESDGTLVGLEGFLSRTAIWFLHDLQSRASTYVIVNCPLDMRDRILSIATGKNPEKLLQPLFLDVLIADSIAWSMADLIDNSRDATIEYEHQSTSVNTSSGIRALHRLSQTWHILSEDLSNLEERLEYLLKLRSQYYAASESLHEILSRSISESGCGIEDSVDFLLARTRGWKGWAENYNERTKIQINLFFNLSTQADNRTNLEIARLTGDIAVDTQKDSSSMIT</sequence>
<dbReference type="Proteomes" id="UP000054279">
    <property type="component" value="Unassembled WGS sequence"/>
</dbReference>